<feature type="transmembrane region" description="Helical" evidence="23">
    <location>
        <begin position="186"/>
        <end position="205"/>
    </location>
</feature>
<dbReference type="Gene3D" id="3.30.70.100">
    <property type="match status" value="1"/>
</dbReference>
<dbReference type="FunFam" id="3.40.50.1000:FF:000144">
    <property type="entry name" value="copper-transporting ATPase 1 isoform X2"/>
    <property type="match status" value="1"/>
</dbReference>
<organism evidence="25 26">
    <name type="scientific">Neptunomonas japonica JAMM 1380</name>
    <dbReference type="NCBI Taxonomy" id="1441457"/>
    <lineage>
        <taxon>Bacteria</taxon>
        <taxon>Pseudomonadati</taxon>
        <taxon>Pseudomonadota</taxon>
        <taxon>Gammaproteobacteria</taxon>
        <taxon>Oceanospirillales</taxon>
        <taxon>Oceanospirillaceae</taxon>
        <taxon>Neptunomonas</taxon>
    </lineage>
</organism>
<dbReference type="InterPro" id="IPR036412">
    <property type="entry name" value="HAD-like_sf"/>
</dbReference>
<evidence type="ECO:0000259" key="24">
    <source>
        <dbReference type="PROSITE" id="PS50846"/>
    </source>
</evidence>
<dbReference type="AlphaFoldDB" id="A0A7R6P994"/>
<evidence type="ECO:0000256" key="21">
    <source>
        <dbReference type="ARBA" id="ARBA00033239"/>
    </source>
</evidence>
<name>A0A7R6P994_9GAMM</name>
<feature type="domain" description="HMA" evidence="24">
    <location>
        <begin position="1"/>
        <end position="64"/>
    </location>
</feature>
<dbReference type="SUPFAM" id="SSF81653">
    <property type="entry name" value="Calcium ATPase, transduction domain A"/>
    <property type="match status" value="1"/>
</dbReference>
<dbReference type="InterPro" id="IPR008250">
    <property type="entry name" value="ATPase_P-typ_transduc_dom_A_sf"/>
</dbReference>
<dbReference type="InterPro" id="IPR036163">
    <property type="entry name" value="HMA_dom_sf"/>
</dbReference>
<keyword evidence="5" id="KW-0813">Transport</keyword>
<evidence type="ECO:0000256" key="11">
    <source>
        <dbReference type="ARBA" id="ARBA00022741"/>
    </source>
</evidence>
<evidence type="ECO:0000256" key="1">
    <source>
        <dbReference type="ARBA" id="ARBA00004651"/>
    </source>
</evidence>
<keyword evidence="26" id="KW-1185">Reference proteome</keyword>
<evidence type="ECO:0000256" key="13">
    <source>
        <dbReference type="ARBA" id="ARBA00022840"/>
    </source>
</evidence>
<dbReference type="Proteomes" id="UP000595332">
    <property type="component" value="Chromosome"/>
</dbReference>
<dbReference type="PROSITE" id="PS50846">
    <property type="entry name" value="HMA_2"/>
    <property type="match status" value="1"/>
</dbReference>
<evidence type="ECO:0000256" key="19">
    <source>
        <dbReference type="ARBA" id="ARBA00023136"/>
    </source>
</evidence>
<dbReference type="NCBIfam" id="TIGR01511">
    <property type="entry name" value="ATPase-IB1_Cu"/>
    <property type="match status" value="1"/>
</dbReference>
<feature type="transmembrane region" description="Helical" evidence="23">
    <location>
        <begin position="682"/>
        <end position="701"/>
    </location>
</feature>
<evidence type="ECO:0000256" key="8">
    <source>
        <dbReference type="ARBA" id="ARBA00022692"/>
    </source>
</evidence>
<dbReference type="Gene3D" id="3.40.1110.10">
    <property type="entry name" value="Calcium-transporting ATPase, cytoplasmic domain N"/>
    <property type="match status" value="1"/>
</dbReference>
<evidence type="ECO:0000256" key="4">
    <source>
        <dbReference type="ARBA" id="ARBA00015102"/>
    </source>
</evidence>
<dbReference type="PANTHER" id="PTHR43520:SF6">
    <property type="entry name" value="COPPER-EXPORTING P-TYPE ATPASE"/>
    <property type="match status" value="1"/>
</dbReference>
<keyword evidence="13 23" id="KW-0067">ATP-binding</keyword>
<evidence type="ECO:0000256" key="17">
    <source>
        <dbReference type="ARBA" id="ARBA00023008"/>
    </source>
</evidence>
<dbReference type="NCBIfam" id="TIGR01525">
    <property type="entry name" value="ATPase-IB_hvy"/>
    <property type="match status" value="1"/>
</dbReference>
<comment type="similarity">
    <text evidence="2 23">Belongs to the cation transport ATPase (P-type) (TC 3.A.3) family. Type IB subfamily.</text>
</comment>
<feature type="transmembrane region" description="Helical" evidence="23">
    <location>
        <begin position="158"/>
        <end position="180"/>
    </location>
</feature>
<keyword evidence="14" id="KW-0460">Magnesium</keyword>
<dbReference type="SUPFAM" id="SSF55008">
    <property type="entry name" value="HMA, heavy metal-associated domain"/>
    <property type="match status" value="1"/>
</dbReference>
<feature type="transmembrane region" description="Helical" evidence="23">
    <location>
        <begin position="367"/>
        <end position="390"/>
    </location>
</feature>
<dbReference type="PANTHER" id="PTHR43520">
    <property type="entry name" value="ATP7, ISOFORM B"/>
    <property type="match status" value="1"/>
</dbReference>
<keyword evidence="25" id="KW-0378">Hydrolase</keyword>
<keyword evidence="10" id="KW-0677">Repeat</keyword>
<gene>
    <name evidence="25" type="ORF">NEJAP_1646</name>
</gene>
<dbReference type="EMBL" id="AP014546">
    <property type="protein sequence ID" value="BBB29598.1"/>
    <property type="molecule type" value="Genomic_DNA"/>
</dbReference>
<dbReference type="GO" id="GO:0005886">
    <property type="term" value="C:plasma membrane"/>
    <property type="evidence" value="ECO:0007669"/>
    <property type="project" value="UniProtKB-SubCell"/>
</dbReference>
<keyword evidence="8 23" id="KW-0812">Transmembrane</keyword>
<keyword evidence="17" id="KW-0186">Copper</keyword>
<keyword evidence="15" id="KW-1278">Translocase</keyword>
<dbReference type="InterPro" id="IPR023298">
    <property type="entry name" value="ATPase_P-typ_TM_dom_sf"/>
</dbReference>
<comment type="catalytic activity">
    <reaction evidence="22">
        <text>Cu(+)(in) + ATP + H2O = Cu(+)(out) + ADP + phosphate + H(+)</text>
        <dbReference type="Rhea" id="RHEA:25792"/>
        <dbReference type="ChEBI" id="CHEBI:15377"/>
        <dbReference type="ChEBI" id="CHEBI:15378"/>
        <dbReference type="ChEBI" id="CHEBI:30616"/>
        <dbReference type="ChEBI" id="CHEBI:43474"/>
        <dbReference type="ChEBI" id="CHEBI:49552"/>
        <dbReference type="ChEBI" id="CHEBI:456216"/>
        <dbReference type="EC" id="7.2.2.8"/>
    </reaction>
</comment>
<dbReference type="EC" id="7.2.2.8" evidence="3"/>
<dbReference type="Pfam" id="PF00122">
    <property type="entry name" value="E1-E2_ATPase"/>
    <property type="match status" value="1"/>
</dbReference>
<evidence type="ECO:0000256" key="6">
    <source>
        <dbReference type="ARBA" id="ARBA00022475"/>
    </source>
</evidence>
<dbReference type="RefSeq" id="WP_201350205.1">
    <property type="nucleotide sequence ID" value="NZ_AP014546.1"/>
</dbReference>
<dbReference type="InterPro" id="IPR001757">
    <property type="entry name" value="P_typ_ATPase"/>
</dbReference>
<dbReference type="Pfam" id="PF00702">
    <property type="entry name" value="Hydrolase"/>
    <property type="match status" value="1"/>
</dbReference>
<dbReference type="PRINTS" id="PR00943">
    <property type="entry name" value="CUATPASE"/>
</dbReference>
<comment type="subcellular location">
    <subcellularLocation>
        <location evidence="1">Cell membrane</location>
        <topology evidence="1">Multi-pass membrane protein</topology>
    </subcellularLocation>
</comment>
<evidence type="ECO:0000256" key="20">
    <source>
        <dbReference type="ARBA" id="ARBA00029719"/>
    </source>
</evidence>
<dbReference type="SFLD" id="SFLDG00002">
    <property type="entry name" value="C1.7:_P-type_atpase_like"/>
    <property type="match status" value="1"/>
</dbReference>
<proteinExistence type="inferred from homology"/>
<sequence>MNTTLILENVSCAGCVKKIETCVSNIPNIDNAEVNFPQRKLYIQGSASAEAIIQELKNIGYQARPSQSDADDRRKQKEADSAQYRLRLIHAGTALALGIPMMIAGFFMDDMSIQTSSDQILWGAIGLITLAIMYFSGRHFFTGALTALRNGGSTMDTLISIGTGSAWLFSMLVVLAPHLLPITARHIYFEAAVMIIGLVNLGLAMELKARTQTSSAVERLLDLQPKTARVIRNDKELDLPLELVLVGDKIRIRPGEQIPVDARVIEGQSYIDESMLTGESIATNKTPGDGVSGGTLNKSGSLLVVAEKVGADTAIHHIIEMIKQAQNSKPAIARLADKISAVFVPAVLVISLLTALLWYFFGPEPKIAYMLITATTVLIIACPCALGLATPMSVMVGVGKAAEYGVLIRNAQALQAASSIDTLILDKTGTITEGKPKLNSIIAINTSENQLLTLAASLEQWSEHPLGEAITKAAKDKQLTLMKVEQFNTITGRGVTGLINKQALLLGNHAFMQENKINTQAVSDLIDDLTSSAHTPIYLAADGELQGLLAVADSIREDSTAAIKRLSNAGIKVIMLTGDNSKTAEAVAKQVGIIEFIAEVMPADKADKVKALQAQGRIVAMAGDGINDAPALAQADVGFAIGNGTDIAIESADMVLIRNSIHSVADAIELSKATLKNIRQNLFGAFIYNSLGIPIAAGILFPFTGLLLSPIIAGAAMAFSSATVVSNANRLRLFKPSHGSKA</sequence>
<dbReference type="InterPro" id="IPR018303">
    <property type="entry name" value="ATPase_P-typ_P_site"/>
</dbReference>
<dbReference type="KEGG" id="njp:NEJAP_1646"/>
<dbReference type="SFLD" id="SFLDF00027">
    <property type="entry name" value="p-type_atpase"/>
    <property type="match status" value="1"/>
</dbReference>
<keyword evidence="9 23" id="KW-0479">Metal-binding</keyword>
<dbReference type="InterPro" id="IPR023214">
    <property type="entry name" value="HAD_sf"/>
</dbReference>
<dbReference type="Gene3D" id="3.40.50.1000">
    <property type="entry name" value="HAD superfamily/HAD-like"/>
    <property type="match status" value="1"/>
</dbReference>
<protein>
    <recommendedName>
        <fullName evidence="4">Copper-exporting P-type ATPase</fullName>
        <ecNumber evidence="3">7.2.2.8</ecNumber>
    </recommendedName>
    <alternativeName>
        <fullName evidence="20">Copper-exporting P-type ATPase A</fullName>
    </alternativeName>
    <alternativeName>
        <fullName evidence="21">Cu(+)-exporting ATPase</fullName>
    </alternativeName>
</protein>
<dbReference type="SFLD" id="SFLDS00003">
    <property type="entry name" value="Haloacid_Dehalogenase"/>
    <property type="match status" value="1"/>
</dbReference>
<evidence type="ECO:0000256" key="15">
    <source>
        <dbReference type="ARBA" id="ARBA00022967"/>
    </source>
</evidence>
<dbReference type="SUPFAM" id="SSF81665">
    <property type="entry name" value="Calcium ATPase, transmembrane domain M"/>
    <property type="match status" value="1"/>
</dbReference>
<dbReference type="PRINTS" id="PR00119">
    <property type="entry name" value="CATATPASE"/>
</dbReference>
<evidence type="ECO:0000256" key="23">
    <source>
        <dbReference type="RuleBase" id="RU362081"/>
    </source>
</evidence>
<dbReference type="Gene3D" id="2.70.150.10">
    <property type="entry name" value="Calcium-transporting ATPase, cytoplasmic transduction domain A"/>
    <property type="match status" value="1"/>
</dbReference>
<dbReference type="GO" id="GO:0140581">
    <property type="term" value="F:P-type monovalent copper transporter activity"/>
    <property type="evidence" value="ECO:0007669"/>
    <property type="project" value="UniProtKB-EC"/>
</dbReference>
<keyword evidence="11 23" id="KW-0547">Nucleotide-binding</keyword>
<keyword evidence="18" id="KW-0406">Ion transport</keyword>
<dbReference type="InterPro" id="IPR017969">
    <property type="entry name" value="Heavy-metal-associated_CS"/>
</dbReference>
<dbReference type="GO" id="GO:0016887">
    <property type="term" value="F:ATP hydrolysis activity"/>
    <property type="evidence" value="ECO:0007669"/>
    <property type="project" value="InterPro"/>
</dbReference>
<dbReference type="GO" id="GO:0005524">
    <property type="term" value="F:ATP binding"/>
    <property type="evidence" value="ECO:0007669"/>
    <property type="project" value="UniProtKB-UniRule"/>
</dbReference>
<evidence type="ECO:0000256" key="10">
    <source>
        <dbReference type="ARBA" id="ARBA00022737"/>
    </source>
</evidence>
<dbReference type="SUPFAM" id="SSF56784">
    <property type="entry name" value="HAD-like"/>
    <property type="match status" value="1"/>
</dbReference>
<dbReference type="Pfam" id="PF00403">
    <property type="entry name" value="HMA"/>
    <property type="match status" value="1"/>
</dbReference>
<evidence type="ECO:0000256" key="14">
    <source>
        <dbReference type="ARBA" id="ARBA00022842"/>
    </source>
</evidence>
<evidence type="ECO:0000256" key="5">
    <source>
        <dbReference type="ARBA" id="ARBA00022448"/>
    </source>
</evidence>
<dbReference type="CDD" id="cd02094">
    <property type="entry name" value="P-type_ATPase_Cu-like"/>
    <property type="match status" value="1"/>
</dbReference>
<dbReference type="GO" id="GO:0055070">
    <property type="term" value="P:copper ion homeostasis"/>
    <property type="evidence" value="ECO:0007669"/>
    <property type="project" value="TreeGrafter"/>
</dbReference>
<dbReference type="InterPro" id="IPR059000">
    <property type="entry name" value="ATPase_P-type_domA"/>
</dbReference>
<reference evidence="25 26" key="1">
    <citation type="journal article" date="2008" name="Int. J. Syst. Evol. Microbiol.">
        <title>Neptunomonas japonica sp. nov., an Osedax japonicus symbiont-like bacterium isolated from sediment adjacent to sperm whale carcasses off Kagoshima, Japan.</title>
        <authorList>
            <person name="Miyazaki M."/>
            <person name="Nogi Y."/>
            <person name="Fujiwara Y."/>
            <person name="Kawato M."/>
            <person name="Kubokawa K."/>
            <person name="Horikoshi K."/>
        </authorList>
    </citation>
    <scope>NUCLEOTIDE SEQUENCE [LARGE SCALE GENOMIC DNA]</scope>
    <source>
        <strain evidence="25 26">JAMM 1380</strain>
    </source>
</reference>
<feature type="transmembrane region" description="Helical" evidence="23">
    <location>
        <begin position="339"/>
        <end position="361"/>
    </location>
</feature>
<dbReference type="InterPro" id="IPR006121">
    <property type="entry name" value="HMA_dom"/>
</dbReference>
<dbReference type="InterPro" id="IPR044492">
    <property type="entry name" value="P_typ_ATPase_HD_dom"/>
</dbReference>
<evidence type="ECO:0000256" key="9">
    <source>
        <dbReference type="ARBA" id="ARBA00022723"/>
    </source>
</evidence>
<dbReference type="PROSITE" id="PS00154">
    <property type="entry name" value="ATPASE_E1_E2"/>
    <property type="match status" value="1"/>
</dbReference>
<dbReference type="GO" id="GO:0005507">
    <property type="term" value="F:copper ion binding"/>
    <property type="evidence" value="ECO:0007669"/>
    <property type="project" value="TreeGrafter"/>
</dbReference>
<evidence type="ECO:0000256" key="2">
    <source>
        <dbReference type="ARBA" id="ARBA00006024"/>
    </source>
</evidence>
<accession>A0A7R6P994</accession>
<dbReference type="FunFam" id="2.70.150.10:FF:000020">
    <property type="entry name" value="Copper-exporting P-type ATPase A"/>
    <property type="match status" value="1"/>
</dbReference>
<evidence type="ECO:0000256" key="16">
    <source>
        <dbReference type="ARBA" id="ARBA00022989"/>
    </source>
</evidence>
<evidence type="ECO:0000256" key="12">
    <source>
        <dbReference type="ARBA" id="ARBA00022796"/>
    </source>
</evidence>
<keyword evidence="12" id="KW-0187">Copper transport</keyword>
<feature type="transmembrane region" description="Helical" evidence="23">
    <location>
        <begin position="707"/>
        <end position="725"/>
    </location>
</feature>
<evidence type="ECO:0000256" key="3">
    <source>
        <dbReference type="ARBA" id="ARBA00012517"/>
    </source>
</evidence>
<feature type="transmembrane region" description="Helical" evidence="23">
    <location>
        <begin position="120"/>
        <end position="137"/>
    </location>
</feature>
<dbReference type="PROSITE" id="PS01047">
    <property type="entry name" value="HMA_1"/>
    <property type="match status" value="1"/>
</dbReference>
<keyword evidence="7" id="KW-0597">Phosphoprotein</keyword>
<dbReference type="NCBIfam" id="TIGR01494">
    <property type="entry name" value="ATPase_P-type"/>
    <property type="match status" value="1"/>
</dbReference>
<dbReference type="GO" id="GO:0043682">
    <property type="term" value="F:P-type divalent copper transporter activity"/>
    <property type="evidence" value="ECO:0007669"/>
    <property type="project" value="TreeGrafter"/>
</dbReference>
<evidence type="ECO:0000256" key="18">
    <source>
        <dbReference type="ARBA" id="ARBA00023065"/>
    </source>
</evidence>
<dbReference type="GO" id="GO:0060003">
    <property type="term" value="P:copper ion export"/>
    <property type="evidence" value="ECO:0007669"/>
    <property type="project" value="UniProtKB-ARBA"/>
</dbReference>
<evidence type="ECO:0000313" key="25">
    <source>
        <dbReference type="EMBL" id="BBB29598.1"/>
    </source>
</evidence>
<feature type="transmembrane region" description="Helical" evidence="23">
    <location>
        <begin position="84"/>
        <end position="108"/>
    </location>
</feature>
<dbReference type="InterPro" id="IPR023299">
    <property type="entry name" value="ATPase_P-typ_cyto_dom_N"/>
</dbReference>
<evidence type="ECO:0000256" key="22">
    <source>
        <dbReference type="ARBA" id="ARBA00049289"/>
    </source>
</evidence>
<keyword evidence="19 23" id="KW-0472">Membrane</keyword>
<keyword evidence="6 23" id="KW-1003">Cell membrane</keyword>
<dbReference type="CDD" id="cd00371">
    <property type="entry name" value="HMA"/>
    <property type="match status" value="1"/>
</dbReference>
<evidence type="ECO:0000256" key="7">
    <source>
        <dbReference type="ARBA" id="ARBA00022553"/>
    </source>
</evidence>
<keyword evidence="16 23" id="KW-1133">Transmembrane helix</keyword>
<dbReference type="InterPro" id="IPR027256">
    <property type="entry name" value="P-typ_ATPase_IB"/>
</dbReference>
<evidence type="ECO:0000313" key="26">
    <source>
        <dbReference type="Proteomes" id="UP000595332"/>
    </source>
</evidence>